<dbReference type="EMBL" id="JACCBA010000001">
    <property type="protein sequence ID" value="NYD44432.1"/>
    <property type="molecule type" value="Genomic_DNA"/>
</dbReference>
<comment type="caution">
    <text evidence="2">The sequence shown here is derived from an EMBL/GenBank/DDBJ whole genome shotgun (WGS) entry which is preliminary data.</text>
</comment>
<evidence type="ECO:0000313" key="3">
    <source>
        <dbReference type="Proteomes" id="UP000529783"/>
    </source>
</evidence>
<sequence length="94" mass="10158">MDRASNVDPSAQIKSIMIRVLDLDIAPERLDDTVSLYSPVVGMDSLSLLHTLVEIEKEFGIEIDDEDVMLAELRNVGSLVDMISGIIGAEGGKA</sequence>
<dbReference type="InterPro" id="IPR036736">
    <property type="entry name" value="ACP-like_sf"/>
</dbReference>
<organism evidence="2 3">
    <name type="scientific">Actinomadura luteofluorescens</name>
    <dbReference type="NCBI Taxonomy" id="46163"/>
    <lineage>
        <taxon>Bacteria</taxon>
        <taxon>Bacillati</taxon>
        <taxon>Actinomycetota</taxon>
        <taxon>Actinomycetes</taxon>
        <taxon>Streptosporangiales</taxon>
        <taxon>Thermomonosporaceae</taxon>
        <taxon>Actinomadura</taxon>
    </lineage>
</organism>
<dbReference type="InterPro" id="IPR009081">
    <property type="entry name" value="PP-bd_ACP"/>
</dbReference>
<dbReference type="Gene3D" id="1.10.1200.10">
    <property type="entry name" value="ACP-like"/>
    <property type="match status" value="1"/>
</dbReference>
<dbReference type="Proteomes" id="UP000529783">
    <property type="component" value="Unassembled WGS sequence"/>
</dbReference>
<reference evidence="2 3" key="1">
    <citation type="submission" date="2020-07" db="EMBL/GenBank/DDBJ databases">
        <title>Sequencing the genomes of 1000 actinobacteria strains.</title>
        <authorList>
            <person name="Klenk H.-P."/>
        </authorList>
    </citation>
    <scope>NUCLEOTIDE SEQUENCE [LARGE SCALE GENOMIC DNA]</scope>
    <source>
        <strain evidence="2 3">DSM 40398</strain>
    </source>
</reference>
<proteinExistence type="predicted"/>
<dbReference type="RefSeq" id="WP_179842012.1">
    <property type="nucleotide sequence ID" value="NZ_JACCBA010000001.1"/>
</dbReference>
<keyword evidence="3" id="KW-1185">Reference proteome</keyword>
<name>A0A7Y9EBA7_9ACTN</name>
<evidence type="ECO:0000313" key="2">
    <source>
        <dbReference type="EMBL" id="NYD44432.1"/>
    </source>
</evidence>
<dbReference type="Pfam" id="PF00550">
    <property type="entry name" value="PP-binding"/>
    <property type="match status" value="1"/>
</dbReference>
<accession>A0A7Y9EBA7</accession>
<gene>
    <name evidence="2" type="ORF">BJY14_000415</name>
</gene>
<dbReference type="PROSITE" id="PS50075">
    <property type="entry name" value="CARRIER"/>
    <property type="match status" value="1"/>
</dbReference>
<feature type="domain" description="Carrier" evidence="1">
    <location>
        <begin position="7"/>
        <end position="87"/>
    </location>
</feature>
<dbReference type="SUPFAM" id="SSF47336">
    <property type="entry name" value="ACP-like"/>
    <property type="match status" value="1"/>
</dbReference>
<evidence type="ECO:0000259" key="1">
    <source>
        <dbReference type="PROSITE" id="PS50075"/>
    </source>
</evidence>
<protein>
    <submittedName>
        <fullName evidence="2">Acyl carrier protein</fullName>
    </submittedName>
</protein>
<dbReference type="AlphaFoldDB" id="A0A7Y9EBA7"/>